<reference evidence="3" key="1">
    <citation type="submission" date="2019-02" db="EMBL/GenBank/DDBJ databases">
        <title>Glaciihabitans arcticus sp. nov., a psychrotolerant bacterium isolated from polar soil.</title>
        <authorList>
            <person name="Dahal R.H."/>
        </authorList>
    </citation>
    <scope>NUCLEOTIDE SEQUENCE [LARGE SCALE GENOMIC DNA]</scope>
    <source>
        <strain evidence="3">RP-3-7</strain>
    </source>
</reference>
<organism evidence="2 3">
    <name type="scientific">Glaciihabitans arcticus</name>
    <dbReference type="NCBI Taxonomy" id="2668039"/>
    <lineage>
        <taxon>Bacteria</taxon>
        <taxon>Bacillati</taxon>
        <taxon>Actinomycetota</taxon>
        <taxon>Actinomycetes</taxon>
        <taxon>Micrococcales</taxon>
        <taxon>Microbacteriaceae</taxon>
        <taxon>Glaciihabitans</taxon>
    </lineage>
</organism>
<dbReference type="RefSeq" id="WP_130983006.1">
    <property type="nucleotide sequence ID" value="NZ_SISG01000002.1"/>
</dbReference>
<evidence type="ECO:0000313" key="2">
    <source>
        <dbReference type="EMBL" id="TBN55435.1"/>
    </source>
</evidence>
<evidence type="ECO:0000256" key="1">
    <source>
        <dbReference type="SAM" id="Phobius"/>
    </source>
</evidence>
<dbReference type="AlphaFoldDB" id="A0A4Q9GQB0"/>
<proteinExistence type="predicted"/>
<feature type="transmembrane region" description="Helical" evidence="1">
    <location>
        <begin position="188"/>
        <end position="212"/>
    </location>
</feature>
<feature type="transmembrane region" description="Helical" evidence="1">
    <location>
        <begin position="32"/>
        <end position="51"/>
    </location>
</feature>
<accession>A0A4Q9GQB0</accession>
<keyword evidence="3" id="KW-1185">Reference proteome</keyword>
<keyword evidence="1" id="KW-1133">Transmembrane helix</keyword>
<sequence>MDRSVHQPGDASQHLPSDAVRLLPHRSLFRQALIATLAFLLPVTGALYWITIPDGPWQVVLATQIIASLLFAIASWSFFAVGVWVSPSGIAERGFFGRRTFYPASDVDSILFVETFHGGGDIVPQLFVCGLDNTQLVRMRGQFWSEADMRRVAEVLDVPITEVAESLTPSELLQEYRSLLYWFERHPVWAAAVFSISVVVGGSVIWLVTLLLS</sequence>
<dbReference type="Proteomes" id="UP000294194">
    <property type="component" value="Unassembled WGS sequence"/>
</dbReference>
<protein>
    <recommendedName>
        <fullName evidence="4">PH domain-containing protein</fullName>
    </recommendedName>
</protein>
<feature type="transmembrane region" description="Helical" evidence="1">
    <location>
        <begin position="57"/>
        <end position="85"/>
    </location>
</feature>
<comment type="caution">
    <text evidence="2">The sequence shown here is derived from an EMBL/GenBank/DDBJ whole genome shotgun (WGS) entry which is preliminary data.</text>
</comment>
<gene>
    <name evidence="2" type="ORF">EYE40_14610</name>
</gene>
<keyword evidence="1" id="KW-0472">Membrane</keyword>
<dbReference type="EMBL" id="SISG01000002">
    <property type="protein sequence ID" value="TBN55435.1"/>
    <property type="molecule type" value="Genomic_DNA"/>
</dbReference>
<evidence type="ECO:0008006" key="4">
    <source>
        <dbReference type="Google" id="ProtNLM"/>
    </source>
</evidence>
<name>A0A4Q9GQB0_9MICO</name>
<evidence type="ECO:0000313" key="3">
    <source>
        <dbReference type="Proteomes" id="UP000294194"/>
    </source>
</evidence>
<keyword evidence="1" id="KW-0812">Transmembrane</keyword>